<dbReference type="Gene3D" id="2.40.50.140">
    <property type="entry name" value="Nucleic acid-binding proteins"/>
    <property type="match status" value="1"/>
</dbReference>
<feature type="binding site" evidence="6">
    <location>
        <position position="366"/>
    </location>
    <ligand>
        <name>S-adenosyl-L-methionine</name>
        <dbReference type="ChEBI" id="CHEBI:59789"/>
    </ligand>
</feature>
<proteinExistence type="inferred from homology"/>
<protein>
    <submittedName>
        <fullName evidence="10">23S rRNA (Uracil(1939)-C(5))-methyltransferase RlmD</fullName>
        <ecNumber evidence="10">2.1.1.190</ecNumber>
    </submittedName>
</protein>
<sequence>MLNIYVHFHMQEGTKMKENLEYNQQKEQTNSKKRDKKWINPQNHVKSGDFPGNKRKNHDKRKIRKKKDDRPNRSVRTVSSAEDVRPGDRIVVTIKRIGINGEGVGYYKRKAVFIPGAITGEVVKAQVTKVQSGYLEAKPSEIEKSSPDRQIPPCPVFDQCGGCQLQHMTYSSQLAAKEEIVRESFRRYLGDNAGILIRPIRGMDHPWDYRNKAQLQTEVRDSRVITGLYTPGTHHLVDISGCLVQDPVINHVMQVMKEIVSELDIPVYNEKKRSGVLRTIVARVARSTGKVQLTLITATPFLPKHEKLVSAVHQRMPEVAEIAHNVNPDDTPLVFGERTVHLSGEDRLEETLGPLRFELSPRAFFQLNPSQTVHLYDYVKEAAALTGDELVVDAYCGTGTIGLWLAPLACEVRGIEIIDDAVQDARRNAERSGLGNARFYTGRAEKLLPQWVREGVRPDVVVVDPPRTGCDAALLRAILAAKPPRLVYVSCNPSTLAKDCRTLLGGGYSAEWVQPVDMFPQTAHVECVIRIQRIDT</sequence>
<feature type="binding site" evidence="6">
    <location>
        <position position="464"/>
    </location>
    <ligand>
        <name>S-adenosyl-L-methionine</name>
        <dbReference type="ChEBI" id="CHEBI:59789"/>
    </ligand>
</feature>
<dbReference type="InterPro" id="IPR012340">
    <property type="entry name" value="NA-bd_OB-fold"/>
</dbReference>
<dbReference type="FunFam" id="2.40.50.140:FF:000097">
    <property type="entry name" value="23S rRNA (uracil(1939)-C(5))-methyltransferase RlmD"/>
    <property type="match status" value="1"/>
</dbReference>
<accession>A0AAP5N118</accession>
<dbReference type="PANTHER" id="PTHR11061:SF45">
    <property type="match status" value="1"/>
</dbReference>
<comment type="caution">
    <text evidence="10">The sequence shown here is derived from an EMBL/GenBank/DDBJ whole genome shotgun (WGS) entry which is preliminary data.</text>
</comment>
<dbReference type="PROSITE" id="PS01230">
    <property type="entry name" value="TRMA_1"/>
    <property type="match status" value="1"/>
</dbReference>
<evidence type="ECO:0000313" key="11">
    <source>
        <dbReference type="Proteomes" id="UP001259239"/>
    </source>
</evidence>
<dbReference type="SUPFAM" id="SSF50249">
    <property type="entry name" value="Nucleic acid-binding proteins"/>
    <property type="match status" value="1"/>
</dbReference>
<dbReference type="RefSeq" id="WP_023484855.1">
    <property type="nucleotide sequence ID" value="NZ_CBCRXL010000017.1"/>
</dbReference>
<dbReference type="InterPro" id="IPR010280">
    <property type="entry name" value="U5_MeTrfase_fam"/>
</dbReference>
<dbReference type="InterPro" id="IPR030391">
    <property type="entry name" value="MeTrfase_TrmA_CS"/>
</dbReference>
<dbReference type="PROSITE" id="PS01231">
    <property type="entry name" value="TRMA_2"/>
    <property type="match status" value="1"/>
</dbReference>
<gene>
    <name evidence="10" type="primary">rlmD</name>
    <name evidence="10" type="ORF">P7H09_06325</name>
</gene>
<evidence type="ECO:0000256" key="7">
    <source>
        <dbReference type="PROSITE-ProRule" id="PRU10015"/>
    </source>
</evidence>
<comment type="similarity">
    <text evidence="6">Belongs to the class I-like SAM-binding methyltransferase superfamily. RNA M5U methyltransferase family.</text>
</comment>
<dbReference type="EC" id="2.1.1.190" evidence="10"/>
<dbReference type="GO" id="GO:0051539">
    <property type="term" value="F:4 iron, 4 sulfur cluster binding"/>
    <property type="evidence" value="ECO:0007669"/>
    <property type="project" value="UniProtKB-KW"/>
</dbReference>
<dbReference type="Gene3D" id="2.40.50.1070">
    <property type="match status" value="1"/>
</dbReference>
<feature type="active site" description="Nucleophile" evidence="6">
    <location>
        <position position="491"/>
    </location>
</feature>
<keyword evidence="5" id="KW-0411">Iron-sulfur</keyword>
<dbReference type="InterPro" id="IPR030390">
    <property type="entry name" value="MeTrfase_TrmA_AS"/>
</dbReference>
<dbReference type="GO" id="GO:0070475">
    <property type="term" value="P:rRNA base methylation"/>
    <property type="evidence" value="ECO:0007669"/>
    <property type="project" value="TreeGrafter"/>
</dbReference>
<dbReference type="PROSITE" id="PS51687">
    <property type="entry name" value="SAM_MT_RNA_M5U"/>
    <property type="match status" value="1"/>
</dbReference>
<dbReference type="Gene3D" id="3.40.50.150">
    <property type="entry name" value="Vaccinia Virus protein VP39"/>
    <property type="match status" value="1"/>
</dbReference>
<organism evidence="10 11">
    <name type="scientific">Paenibacillus larvae</name>
    <dbReference type="NCBI Taxonomy" id="1464"/>
    <lineage>
        <taxon>Bacteria</taxon>
        <taxon>Bacillati</taxon>
        <taxon>Bacillota</taxon>
        <taxon>Bacilli</taxon>
        <taxon>Bacillales</taxon>
        <taxon>Paenibacillaceae</taxon>
        <taxon>Paenibacillus</taxon>
    </lineage>
</organism>
<keyword evidence="1" id="KW-0408">Iron</keyword>
<dbReference type="NCBIfam" id="TIGR00479">
    <property type="entry name" value="rumA"/>
    <property type="match status" value="1"/>
</dbReference>
<dbReference type="Pfam" id="PF01938">
    <property type="entry name" value="TRAM"/>
    <property type="match status" value="1"/>
</dbReference>
<dbReference type="SUPFAM" id="SSF53335">
    <property type="entry name" value="S-adenosyl-L-methionine-dependent methyltransferases"/>
    <property type="match status" value="1"/>
</dbReference>
<keyword evidence="3 6" id="KW-0808">Transferase</keyword>
<evidence type="ECO:0000256" key="3">
    <source>
        <dbReference type="ARBA" id="ARBA00022679"/>
    </source>
</evidence>
<feature type="binding site" evidence="6">
    <location>
        <position position="395"/>
    </location>
    <ligand>
        <name>S-adenosyl-L-methionine</name>
        <dbReference type="ChEBI" id="CHEBI:59789"/>
    </ligand>
</feature>
<feature type="active site" evidence="7">
    <location>
        <position position="491"/>
    </location>
</feature>
<evidence type="ECO:0000256" key="1">
    <source>
        <dbReference type="ARBA" id="ARBA00022485"/>
    </source>
</evidence>
<feature type="region of interest" description="Disordered" evidence="8">
    <location>
        <begin position="24"/>
        <end position="82"/>
    </location>
</feature>
<evidence type="ECO:0000256" key="5">
    <source>
        <dbReference type="ARBA" id="ARBA00023014"/>
    </source>
</evidence>
<feature type="binding site" evidence="6">
    <location>
        <position position="416"/>
    </location>
    <ligand>
        <name>S-adenosyl-L-methionine</name>
        <dbReference type="ChEBI" id="CHEBI:59789"/>
    </ligand>
</feature>
<dbReference type="InterPro" id="IPR002792">
    <property type="entry name" value="TRAM_dom"/>
</dbReference>
<dbReference type="PANTHER" id="PTHR11061">
    <property type="entry name" value="RNA M5U METHYLTRANSFERASE"/>
    <property type="match status" value="1"/>
</dbReference>
<feature type="compositionally biased region" description="Basic residues" evidence="8">
    <location>
        <begin position="53"/>
        <end position="65"/>
    </location>
</feature>
<dbReference type="EMBL" id="JARQGV010000004">
    <property type="protein sequence ID" value="MDT2250993.1"/>
    <property type="molecule type" value="Genomic_DNA"/>
</dbReference>
<evidence type="ECO:0000256" key="8">
    <source>
        <dbReference type="SAM" id="MobiDB-lite"/>
    </source>
</evidence>
<name>A0AAP5N118_9BACL</name>
<evidence type="ECO:0000256" key="4">
    <source>
        <dbReference type="ARBA" id="ARBA00022691"/>
    </source>
</evidence>
<dbReference type="Proteomes" id="UP001259239">
    <property type="component" value="Unassembled WGS sequence"/>
</dbReference>
<dbReference type="InterPro" id="IPR029063">
    <property type="entry name" value="SAM-dependent_MTases_sf"/>
</dbReference>
<evidence type="ECO:0000313" key="10">
    <source>
        <dbReference type="EMBL" id="MDT2250993.1"/>
    </source>
</evidence>
<evidence type="ECO:0000259" key="9">
    <source>
        <dbReference type="PROSITE" id="PS50926"/>
    </source>
</evidence>
<dbReference type="FunFam" id="2.40.50.1070:FF:000003">
    <property type="entry name" value="23S rRNA (Uracil-5-)-methyltransferase RumA"/>
    <property type="match status" value="1"/>
</dbReference>
<keyword evidence="1" id="KW-0479">Metal-binding</keyword>
<evidence type="ECO:0000256" key="2">
    <source>
        <dbReference type="ARBA" id="ARBA00022603"/>
    </source>
</evidence>
<dbReference type="AlphaFoldDB" id="A0AAP5N118"/>
<dbReference type="GO" id="GO:0070041">
    <property type="term" value="F:rRNA (uridine-C5-)-methyltransferase activity"/>
    <property type="evidence" value="ECO:0007669"/>
    <property type="project" value="TreeGrafter"/>
</dbReference>
<dbReference type="FunFam" id="3.40.50.150:FF:000009">
    <property type="entry name" value="23S rRNA (Uracil(1939)-C(5))-methyltransferase RlmD"/>
    <property type="match status" value="1"/>
</dbReference>
<feature type="domain" description="TRAM" evidence="9">
    <location>
        <begin position="83"/>
        <end position="141"/>
    </location>
</feature>
<dbReference type="CDD" id="cd02440">
    <property type="entry name" value="AdoMet_MTases"/>
    <property type="match status" value="1"/>
</dbReference>
<keyword evidence="2 6" id="KW-0489">Methyltransferase</keyword>
<dbReference type="Pfam" id="PF05958">
    <property type="entry name" value="tRNA_U5-meth_tr"/>
    <property type="match status" value="1"/>
</dbReference>
<reference evidence="10" key="1">
    <citation type="journal article" date="2023" name="J. Vet. Diagn. Invest.">
        <title>Oxytetracycline-resistant Paenibacillus larvae identified in commercial beekeeping operations in Saskatchewan using pooled honey sampling.</title>
        <authorList>
            <person name="Obshta O."/>
            <person name="Zabrodski M.W."/>
            <person name="Soomro T."/>
            <person name="Wilson G."/>
            <person name="Masood F."/>
            <person name="Thebeau J."/>
            <person name="Silva M.C.B."/>
            <person name="Biganski S."/>
            <person name="Kozii I.V."/>
            <person name="Koziy R.V."/>
            <person name="Raza M.F."/>
            <person name="Jose M.S."/>
            <person name="Simko E."/>
            <person name="Wood S.C."/>
        </authorList>
    </citation>
    <scope>NUCLEOTIDE SEQUENCE</scope>
    <source>
        <strain evidence="10">PL001</strain>
    </source>
</reference>
<keyword evidence="1" id="KW-0004">4Fe-4S</keyword>
<keyword evidence="4 6" id="KW-0949">S-adenosyl-L-methionine</keyword>
<dbReference type="PROSITE" id="PS50926">
    <property type="entry name" value="TRAM"/>
    <property type="match status" value="1"/>
</dbReference>
<evidence type="ECO:0000256" key="6">
    <source>
        <dbReference type="PROSITE-ProRule" id="PRU01024"/>
    </source>
</evidence>
<reference evidence="10" key="2">
    <citation type="submission" date="2023-03" db="EMBL/GenBank/DDBJ databases">
        <authorList>
            <person name="Obshta O."/>
            <person name="Zabrodski M.W."/>
            <person name="Soomro T."/>
            <person name="Wilson G."/>
            <person name="Masood F."/>
            <person name="Thebeau J."/>
            <person name="Bezerra Da Silva M.C."/>
            <person name="Raza F."/>
            <person name="Biganski S."/>
            <person name="Jose M."/>
            <person name="Camilli M."/>
            <person name="Kozii I.V."/>
            <person name="Kozii R.V."/>
            <person name="Simko E."/>
            <person name="Wood S.C."/>
        </authorList>
    </citation>
    <scope>NUCLEOTIDE SEQUENCE</scope>
    <source>
        <strain evidence="10">PL001</strain>
    </source>
</reference>